<evidence type="ECO:0000313" key="19">
    <source>
        <dbReference type="EMBL" id="KAK1880675.1"/>
    </source>
</evidence>
<evidence type="ECO:0000259" key="18">
    <source>
        <dbReference type="PROSITE" id="PS50916"/>
    </source>
</evidence>
<dbReference type="Proteomes" id="UP001228049">
    <property type="component" value="Unassembled WGS sequence"/>
</dbReference>
<comment type="similarity">
    <text evidence="4">Belongs to the CD164 family.</text>
</comment>
<evidence type="ECO:0000256" key="5">
    <source>
        <dbReference type="ARBA" id="ARBA00022475"/>
    </source>
</evidence>
<feature type="compositionally biased region" description="Basic and acidic residues" evidence="14">
    <location>
        <begin position="299"/>
        <end position="313"/>
    </location>
</feature>
<feature type="chain" id="PRO_5042032836" evidence="16">
    <location>
        <begin position="22"/>
        <end position="645"/>
    </location>
</feature>
<organism evidence="19 20">
    <name type="scientific">Dissostichus eleginoides</name>
    <name type="common">Patagonian toothfish</name>
    <name type="synonym">Dissostichus amissus</name>
    <dbReference type="NCBI Taxonomy" id="100907"/>
    <lineage>
        <taxon>Eukaryota</taxon>
        <taxon>Metazoa</taxon>
        <taxon>Chordata</taxon>
        <taxon>Craniata</taxon>
        <taxon>Vertebrata</taxon>
        <taxon>Euteleostomi</taxon>
        <taxon>Actinopterygii</taxon>
        <taxon>Neopterygii</taxon>
        <taxon>Teleostei</taxon>
        <taxon>Neoteleostei</taxon>
        <taxon>Acanthomorphata</taxon>
        <taxon>Eupercaria</taxon>
        <taxon>Perciformes</taxon>
        <taxon>Notothenioidei</taxon>
        <taxon>Nototheniidae</taxon>
        <taxon>Dissostichus</taxon>
    </lineage>
</organism>
<protein>
    <submittedName>
        <fullName evidence="19">Synaptotagmin-like protein 1</fullName>
    </submittedName>
</protein>
<keyword evidence="10" id="KW-0677">Repeat</keyword>
<keyword evidence="9 16" id="KW-0732">Signal</keyword>
<dbReference type="PANTHER" id="PTHR45716">
    <property type="entry name" value="BITESIZE, ISOFORM I"/>
    <property type="match status" value="1"/>
</dbReference>
<dbReference type="SMART" id="SM00239">
    <property type="entry name" value="C2"/>
    <property type="match status" value="2"/>
</dbReference>
<dbReference type="Gene3D" id="6.10.250.3000">
    <property type="match status" value="1"/>
</dbReference>
<dbReference type="GO" id="GO:0042043">
    <property type="term" value="F:neurexin family protein binding"/>
    <property type="evidence" value="ECO:0007669"/>
    <property type="project" value="TreeGrafter"/>
</dbReference>
<evidence type="ECO:0000256" key="7">
    <source>
        <dbReference type="ARBA" id="ARBA00022553"/>
    </source>
</evidence>
<evidence type="ECO:0000256" key="4">
    <source>
        <dbReference type="ARBA" id="ARBA00005341"/>
    </source>
</evidence>
<gene>
    <name evidence="19" type="ORF">KUDE01_026199</name>
</gene>
<dbReference type="GO" id="GO:0006887">
    <property type="term" value="P:exocytosis"/>
    <property type="evidence" value="ECO:0007669"/>
    <property type="project" value="UniProtKB-KW"/>
</dbReference>
<evidence type="ECO:0000256" key="12">
    <source>
        <dbReference type="ARBA" id="ARBA00023136"/>
    </source>
</evidence>
<dbReference type="InterPro" id="IPR000008">
    <property type="entry name" value="C2_dom"/>
</dbReference>
<evidence type="ECO:0000313" key="20">
    <source>
        <dbReference type="Proteomes" id="UP001228049"/>
    </source>
</evidence>
<dbReference type="GO" id="GO:0070382">
    <property type="term" value="C:exocytic vesicle"/>
    <property type="evidence" value="ECO:0007669"/>
    <property type="project" value="TreeGrafter"/>
</dbReference>
<comment type="caution">
    <text evidence="19">The sequence shown here is derived from an EMBL/GenBank/DDBJ whole genome shotgun (WGS) entry which is preliminary data.</text>
</comment>
<dbReference type="SUPFAM" id="SSF49562">
    <property type="entry name" value="C2 domain (Calcium/lipid-binding domain, CaLB)"/>
    <property type="match status" value="2"/>
</dbReference>
<evidence type="ECO:0000256" key="10">
    <source>
        <dbReference type="ARBA" id="ARBA00022737"/>
    </source>
</evidence>
<dbReference type="PROSITE" id="PS50004">
    <property type="entry name" value="C2"/>
    <property type="match status" value="1"/>
</dbReference>
<keyword evidence="7" id="KW-0597">Phosphoprotein</keyword>
<evidence type="ECO:0000256" key="1">
    <source>
        <dbReference type="ARBA" id="ARBA00004184"/>
    </source>
</evidence>
<dbReference type="InterPro" id="IPR035892">
    <property type="entry name" value="C2_domain_sf"/>
</dbReference>
<dbReference type="InterPro" id="IPR010911">
    <property type="entry name" value="Rab_BD"/>
</dbReference>
<evidence type="ECO:0000256" key="6">
    <source>
        <dbReference type="ARBA" id="ARBA00022483"/>
    </source>
</evidence>
<accession>A0AAD9BBA9</accession>
<feature type="domain" description="C2" evidence="17">
    <location>
        <begin position="481"/>
        <end position="610"/>
    </location>
</feature>
<evidence type="ECO:0000256" key="3">
    <source>
        <dbReference type="ARBA" id="ARBA00004479"/>
    </source>
</evidence>
<dbReference type="GO" id="GO:0006886">
    <property type="term" value="P:intracellular protein transport"/>
    <property type="evidence" value="ECO:0007669"/>
    <property type="project" value="InterPro"/>
</dbReference>
<evidence type="ECO:0000256" key="15">
    <source>
        <dbReference type="SAM" id="Phobius"/>
    </source>
</evidence>
<keyword evidence="13" id="KW-0325">Glycoprotein</keyword>
<evidence type="ECO:0000256" key="8">
    <source>
        <dbReference type="ARBA" id="ARBA00022692"/>
    </source>
</evidence>
<dbReference type="PROSITE" id="PS50916">
    <property type="entry name" value="RABBD"/>
    <property type="match status" value="1"/>
</dbReference>
<feature type="signal peptide" evidence="16">
    <location>
        <begin position="1"/>
        <end position="21"/>
    </location>
</feature>
<dbReference type="Gene3D" id="2.60.40.150">
    <property type="entry name" value="C2 domain"/>
    <property type="match status" value="2"/>
</dbReference>
<dbReference type="EMBL" id="JASDAP010000025">
    <property type="protein sequence ID" value="KAK1880675.1"/>
    <property type="molecule type" value="Genomic_DNA"/>
</dbReference>
<feature type="region of interest" description="Disordered" evidence="14">
    <location>
        <begin position="262"/>
        <end position="365"/>
    </location>
</feature>
<dbReference type="InterPro" id="IPR043567">
    <property type="entry name" value="SYTL1-5_C2B"/>
</dbReference>
<evidence type="ECO:0000256" key="13">
    <source>
        <dbReference type="ARBA" id="ARBA00023180"/>
    </source>
</evidence>
<evidence type="ECO:0000256" key="14">
    <source>
        <dbReference type="SAM" id="MobiDB-lite"/>
    </source>
</evidence>
<dbReference type="PANTHER" id="PTHR45716:SF3">
    <property type="entry name" value="SYNAPTOTAGMIN-LIKE PROTEIN 1"/>
    <property type="match status" value="1"/>
</dbReference>
<evidence type="ECO:0000256" key="11">
    <source>
        <dbReference type="ARBA" id="ARBA00022989"/>
    </source>
</evidence>
<dbReference type="GO" id="GO:0005886">
    <property type="term" value="C:plasma membrane"/>
    <property type="evidence" value="ECO:0007669"/>
    <property type="project" value="UniProtKB-SubCell"/>
</dbReference>
<evidence type="ECO:0000256" key="9">
    <source>
        <dbReference type="ARBA" id="ARBA00022729"/>
    </source>
</evidence>
<proteinExistence type="inferred from homology"/>
<sequence length="645" mass="71607">MVVKVLCSTLLLIAVVPFVFPQSDCSQAESCDLCVGDSMLNLTGCVWRLCPDGNDTGMCVTDGGNSADDGRNCSWTRVSELCSVVENVADGEGDGSNTNSEFSQAKFDMSSFIGGIILVLCVQAGGFFAMRFLKSKEQSNYDPIVSVGATAASAGRKSSHSEDKMYEGQPGEGGGQQSRMEEEPVDSSLDLTFLTEEEQSSILQVIQRDLDLRRRDEGRVRVLQEAETDPARMRFLSGEWFKEQSIKRHRSQTSVSALVHSTIRRRKSKTRGQFSDVPLNGLFNGEREETSTNNNSSPEAERRLKDGREKEGGGIEGSLKPLPTPRTKSPVVQRLQYRNSSSSSSKEWERRSNGHSEEPELSGSMMSLFSSGDFGVVEVRGRIQFSLVYDTQKEELQVKVYRCEDIASARKNRSDPYVKTYLLPDKSSHSKKKTAVRKKTLDPVFDQTLRYKVRVGELRSRTLNLSDLQPRINLNADSISSRGTLLLSIKFIPDGYEGGGLPLTGELHIWLREAQGLLANKGGVIDSFVRSYILPDASRQSGQKTRLIKRSFNPTYNHTMVYDGFHSSDLREACAELTVWQRDGLKPRVLGGVRLSCGTGQSYGEAVSWMDSTEEETALWTSMIDNPNHWVDATLSIRTNLAPRS</sequence>
<dbReference type="Pfam" id="PF05283">
    <property type="entry name" value="MGC-24"/>
    <property type="match status" value="1"/>
</dbReference>
<dbReference type="GO" id="GO:0031267">
    <property type="term" value="F:small GTPase binding"/>
    <property type="evidence" value="ECO:0007669"/>
    <property type="project" value="InterPro"/>
</dbReference>
<keyword evidence="5" id="KW-1003">Cell membrane</keyword>
<keyword evidence="6" id="KW-0268">Exocytosis</keyword>
<keyword evidence="20" id="KW-1185">Reference proteome</keyword>
<dbReference type="AlphaFoldDB" id="A0AAD9BBA9"/>
<evidence type="ECO:0000256" key="2">
    <source>
        <dbReference type="ARBA" id="ARBA00004236"/>
    </source>
</evidence>
<feature type="compositionally biased region" description="Basic and acidic residues" evidence="14">
    <location>
        <begin position="346"/>
        <end position="358"/>
    </location>
</feature>
<dbReference type="CDD" id="cd04020">
    <property type="entry name" value="C2B_SLP_1-2-3-4"/>
    <property type="match status" value="1"/>
</dbReference>
<dbReference type="FunFam" id="2.60.40.150:FF:000108">
    <property type="entry name" value="Synaptotagmin like 1"/>
    <property type="match status" value="1"/>
</dbReference>
<reference evidence="19" key="1">
    <citation type="submission" date="2023-04" db="EMBL/GenBank/DDBJ databases">
        <title>Chromosome-level genome of Chaenocephalus aceratus.</title>
        <authorList>
            <person name="Park H."/>
        </authorList>
    </citation>
    <scope>NUCLEOTIDE SEQUENCE</scope>
    <source>
        <strain evidence="19">DE</strain>
        <tissue evidence="19">Muscle</tissue>
    </source>
</reference>
<feature type="region of interest" description="Disordered" evidence="14">
    <location>
        <begin position="152"/>
        <end position="187"/>
    </location>
</feature>
<dbReference type="InterPro" id="IPR007947">
    <property type="entry name" value="CD164_MGC24"/>
</dbReference>
<keyword evidence="8 15" id="KW-0812">Transmembrane</keyword>
<dbReference type="Pfam" id="PF00168">
    <property type="entry name" value="C2"/>
    <property type="match status" value="2"/>
</dbReference>
<name>A0AAD9BBA9_DISEL</name>
<evidence type="ECO:0000259" key="17">
    <source>
        <dbReference type="PROSITE" id="PS50004"/>
    </source>
</evidence>
<feature type="domain" description="RabBD" evidence="18">
    <location>
        <begin position="188"/>
        <end position="244"/>
    </location>
</feature>
<comment type="subcellular location">
    <subcellularLocation>
        <location evidence="2">Cell membrane</location>
    </subcellularLocation>
    <subcellularLocation>
        <location evidence="1">Endomembrane system</location>
        <topology evidence="1">Peripheral membrane protein</topology>
    </subcellularLocation>
    <subcellularLocation>
        <location evidence="3">Membrane</location>
        <topology evidence="3">Single-pass type I membrane protein</topology>
    </subcellularLocation>
</comment>
<keyword evidence="11 15" id="KW-1133">Transmembrane helix</keyword>
<feature type="transmembrane region" description="Helical" evidence="15">
    <location>
        <begin position="112"/>
        <end position="133"/>
    </location>
</feature>
<keyword evidence="12 15" id="KW-0472">Membrane</keyword>
<evidence type="ECO:0000256" key="16">
    <source>
        <dbReference type="SAM" id="SignalP"/>
    </source>
</evidence>